<dbReference type="InterPro" id="IPR007404">
    <property type="entry name" value="YdjM-like"/>
</dbReference>
<protein>
    <submittedName>
        <fullName evidence="2">TcpI protein</fullName>
    </submittedName>
</protein>
<evidence type="ECO:0000313" key="3">
    <source>
        <dbReference type="Proteomes" id="UP000824633"/>
    </source>
</evidence>
<evidence type="ECO:0000313" key="2">
    <source>
        <dbReference type="EMBL" id="BCZ46582.1"/>
    </source>
</evidence>
<dbReference type="PANTHER" id="PTHR35531:SF1">
    <property type="entry name" value="INNER MEMBRANE PROTEIN YBCI-RELATED"/>
    <property type="match status" value="1"/>
</dbReference>
<accession>A0ABM7TC79</accession>
<proteinExistence type="predicted"/>
<feature type="transmembrane region" description="Helical" evidence="1">
    <location>
        <begin position="72"/>
        <end position="90"/>
    </location>
</feature>
<keyword evidence="1" id="KW-1133">Transmembrane helix</keyword>
<dbReference type="Proteomes" id="UP000824633">
    <property type="component" value="Chromosome"/>
</dbReference>
<reference evidence="3" key="1">
    <citation type="submission" date="2021-07" db="EMBL/GenBank/DDBJ databases">
        <title>Complete genome sequencing of a Clostridium isolate.</title>
        <authorList>
            <person name="Ueki A."/>
            <person name="Tonouchi A."/>
        </authorList>
    </citation>
    <scope>NUCLEOTIDE SEQUENCE [LARGE SCALE GENOMIC DNA]</scope>
    <source>
        <strain evidence="3">C5S11</strain>
    </source>
</reference>
<dbReference type="PANTHER" id="PTHR35531">
    <property type="entry name" value="INNER MEMBRANE PROTEIN YBCI-RELATED"/>
    <property type="match status" value="1"/>
</dbReference>
<feature type="transmembrane region" description="Helical" evidence="1">
    <location>
        <begin position="145"/>
        <end position="170"/>
    </location>
</feature>
<gene>
    <name evidence="2" type="ORF">psyc5s11_26490</name>
</gene>
<keyword evidence="3" id="KW-1185">Reference proteome</keyword>
<feature type="transmembrane region" description="Helical" evidence="1">
    <location>
        <begin position="25"/>
        <end position="45"/>
    </location>
</feature>
<keyword evidence="1" id="KW-0812">Transmembrane</keyword>
<dbReference type="EMBL" id="AP024849">
    <property type="protein sequence ID" value="BCZ46582.1"/>
    <property type="molecule type" value="Genomic_DNA"/>
</dbReference>
<sequence>MNYKTHINGGILVGLYVNLQMSNTSIISTGVFLGGAVVGSIFPDIDHKNSYIGKKAKTISKAINKFAGHRKLFHAPLMYLLLYSISIGMINDKLLLVGIKGLFLGVLSHLLLDSFTIGGLPWFYPLSKKKFSLGSVKTNSKVEDILCGVLIFINIVIVLDILHITSVFTFTQK</sequence>
<dbReference type="Pfam" id="PF04307">
    <property type="entry name" value="YdjM"/>
    <property type="match status" value="1"/>
</dbReference>
<keyword evidence="1" id="KW-0472">Membrane</keyword>
<dbReference type="RefSeq" id="WP_224038056.1">
    <property type="nucleotide sequence ID" value="NZ_AP024849.1"/>
</dbReference>
<evidence type="ECO:0000256" key="1">
    <source>
        <dbReference type="SAM" id="Phobius"/>
    </source>
</evidence>
<feature type="transmembrane region" description="Helical" evidence="1">
    <location>
        <begin position="102"/>
        <end position="124"/>
    </location>
</feature>
<name>A0ABM7TC79_9CLOT</name>
<organism evidence="2 3">
    <name type="scientific">Clostridium gelidum</name>
    <dbReference type="NCBI Taxonomy" id="704125"/>
    <lineage>
        <taxon>Bacteria</taxon>
        <taxon>Bacillati</taxon>
        <taxon>Bacillota</taxon>
        <taxon>Clostridia</taxon>
        <taxon>Eubacteriales</taxon>
        <taxon>Clostridiaceae</taxon>
        <taxon>Clostridium</taxon>
    </lineage>
</organism>